<dbReference type="GO" id="GO:0005634">
    <property type="term" value="C:nucleus"/>
    <property type="evidence" value="ECO:0007669"/>
    <property type="project" value="UniProtKB-SubCell"/>
</dbReference>
<keyword evidence="2" id="KW-0805">Transcription regulation</keyword>
<dbReference type="SUPFAM" id="SSF101936">
    <property type="entry name" value="DNA-binding pseudobarrel domain"/>
    <property type="match status" value="1"/>
</dbReference>
<comment type="caution">
    <text evidence="7">The sequence shown here is derived from an EMBL/GenBank/DDBJ whole genome shotgun (WGS) entry which is preliminary data.</text>
</comment>
<dbReference type="GO" id="GO:0003677">
    <property type="term" value="F:DNA binding"/>
    <property type="evidence" value="ECO:0007669"/>
    <property type="project" value="UniProtKB-KW"/>
</dbReference>
<sequence length="293" mass="33017">MEINAVVDSGSRSELRLPVKFAGVLADKRATMTGNVGSSTSGVASAEARRKRMPVVKRDGGLLKRKRTKIDRDSGFVPPPLPPYIINRGRLVFLFYKKLQNSDVNNVSRTILPKRSAETHLPSLLDNQSIILPMFDMDGPGAWTFKFRYWPNNHSRMYVFEGTGPFTQKYKLQTGDYMLIYRDMVNWNYLIRAVKASEDETCANKEMAAVEGTNTANVVPNDADFVAVNLPDDPAYFAEIESFMDTGSMNDNSYFSNILNSLSSWDEIEKYYLPPTQPSVSFDNMSSEDLSRV</sequence>
<evidence type="ECO:0000313" key="7">
    <source>
        <dbReference type="EMBL" id="KAD7479615.1"/>
    </source>
</evidence>
<keyword evidence="5" id="KW-0539">Nucleus</keyword>
<name>A0A5N6Q4M9_9ASTR</name>
<evidence type="ECO:0000256" key="4">
    <source>
        <dbReference type="ARBA" id="ARBA00023163"/>
    </source>
</evidence>
<comment type="subcellular location">
    <subcellularLocation>
        <location evidence="1">Nucleus</location>
    </subcellularLocation>
</comment>
<dbReference type="InterPro" id="IPR003340">
    <property type="entry name" value="B3_DNA-bd"/>
</dbReference>
<gene>
    <name evidence="7" type="ORF">E3N88_02751</name>
</gene>
<proteinExistence type="predicted"/>
<dbReference type="AlphaFoldDB" id="A0A5N6Q4M9"/>
<dbReference type="InterPro" id="IPR044800">
    <property type="entry name" value="LEC2-like"/>
</dbReference>
<dbReference type="CDD" id="cd10017">
    <property type="entry name" value="B3_DNA"/>
    <property type="match status" value="1"/>
</dbReference>
<protein>
    <recommendedName>
        <fullName evidence="6">TF-B3 domain-containing protein</fullName>
    </recommendedName>
</protein>
<evidence type="ECO:0000256" key="2">
    <source>
        <dbReference type="ARBA" id="ARBA00023015"/>
    </source>
</evidence>
<keyword evidence="3" id="KW-0238">DNA-binding</keyword>
<dbReference type="EMBL" id="SZYD01000001">
    <property type="protein sequence ID" value="KAD7479615.1"/>
    <property type="molecule type" value="Genomic_DNA"/>
</dbReference>
<evidence type="ECO:0000256" key="1">
    <source>
        <dbReference type="ARBA" id="ARBA00004123"/>
    </source>
</evidence>
<dbReference type="PANTHER" id="PTHR31140">
    <property type="entry name" value="B3 DOMAIN-CONTAINING TRANSCRIPTION FACTOR ABI3"/>
    <property type="match status" value="1"/>
</dbReference>
<evidence type="ECO:0000313" key="8">
    <source>
        <dbReference type="Proteomes" id="UP000326396"/>
    </source>
</evidence>
<dbReference type="Proteomes" id="UP000326396">
    <property type="component" value="Linkage Group LG1"/>
</dbReference>
<dbReference type="PANTHER" id="PTHR31140:SF73">
    <property type="entry name" value="B3 DOMAIN-CONTAINING TRANSCRIPTION FACTOR FUS3"/>
    <property type="match status" value="1"/>
</dbReference>
<evidence type="ECO:0000256" key="3">
    <source>
        <dbReference type="ARBA" id="ARBA00023125"/>
    </source>
</evidence>
<accession>A0A5N6Q4M9</accession>
<dbReference type="Pfam" id="PF02362">
    <property type="entry name" value="B3"/>
    <property type="match status" value="1"/>
</dbReference>
<evidence type="ECO:0000259" key="6">
    <source>
        <dbReference type="SMART" id="SM01019"/>
    </source>
</evidence>
<keyword evidence="8" id="KW-1185">Reference proteome</keyword>
<keyword evidence="4" id="KW-0804">Transcription</keyword>
<reference evidence="7 8" key="1">
    <citation type="submission" date="2019-05" db="EMBL/GenBank/DDBJ databases">
        <title>Mikania micrantha, genome provides insights into the molecular mechanism of rapid growth.</title>
        <authorList>
            <person name="Liu B."/>
        </authorList>
    </citation>
    <scope>NUCLEOTIDE SEQUENCE [LARGE SCALE GENOMIC DNA]</scope>
    <source>
        <strain evidence="7">NLD-2019</strain>
        <tissue evidence="7">Leaf</tissue>
    </source>
</reference>
<dbReference type="Gene3D" id="2.40.330.10">
    <property type="entry name" value="DNA-binding pseudobarrel domain"/>
    <property type="match status" value="1"/>
</dbReference>
<dbReference type="GO" id="GO:0003700">
    <property type="term" value="F:DNA-binding transcription factor activity"/>
    <property type="evidence" value="ECO:0007669"/>
    <property type="project" value="InterPro"/>
</dbReference>
<feature type="domain" description="TF-B3" evidence="6">
    <location>
        <begin position="95"/>
        <end position="197"/>
    </location>
</feature>
<evidence type="ECO:0000256" key="5">
    <source>
        <dbReference type="ARBA" id="ARBA00023242"/>
    </source>
</evidence>
<dbReference type="SMART" id="SM01019">
    <property type="entry name" value="B3"/>
    <property type="match status" value="1"/>
</dbReference>
<organism evidence="7 8">
    <name type="scientific">Mikania micrantha</name>
    <name type="common">bitter vine</name>
    <dbReference type="NCBI Taxonomy" id="192012"/>
    <lineage>
        <taxon>Eukaryota</taxon>
        <taxon>Viridiplantae</taxon>
        <taxon>Streptophyta</taxon>
        <taxon>Embryophyta</taxon>
        <taxon>Tracheophyta</taxon>
        <taxon>Spermatophyta</taxon>
        <taxon>Magnoliopsida</taxon>
        <taxon>eudicotyledons</taxon>
        <taxon>Gunneridae</taxon>
        <taxon>Pentapetalae</taxon>
        <taxon>asterids</taxon>
        <taxon>campanulids</taxon>
        <taxon>Asterales</taxon>
        <taxon>Asteraceae</taxon>
        <taxon>Asteroideae</taxon>
        <taxon>Heliantheae alliance</taxon>
        <taxon>Eupatorieae</taxon>
        <taxon>Mikania</taxon>
    </lineage>
</organism>
<dbReference type="OrthoDB" id="757982at2759"/>
<dbReference type="InterPro" id="IPR015300">
    <property type="entry name" value="DNA-bd_pseudobarrel_sf"/>
</dbReference>